<feature type="compositionally biased region" description="Basic and acidic residues" evidence="1">
    <location>
        <begin position="73"/>
        <end position="84"/>
    </location>
</feature>
<reference evidence="2" key="1">
    <citation type="submission" date="2019-08" db="EMBL/GenBank/DDBJ databases">
        <authorList>
            <person name="Kucharzyk K."/>
            <person name="Murdoch R.W."/>
            <person name="Higgins S."/>
            <person name="Loffler F."/>
        </authorList>
    </citation>
    <scope>NUCLEOTIDE SEQUENCE</scope>
</reference>
<comment type="caution">
    <text evidence="2">The sequence shown here is derived from an EMBL/GenBank/DDBJ whole genome shotgun (WGS) entry which is preliminary data.</text>
</comment>
<accession>A0A645BXU8</accession>
<sequence length="211" mass="23953">MEIRRYRDRKQQRVVKGIGNHIGGQRPEIKQQNLPSVAHSDAAKTQRRRHAQQHKSAERRLAPPPGIGQRAQIQREKSGDDPRGRAHQPPIAGRPPLRPERAGAIHKKKRRKHRAHHQRKRGIGHIVQQPAELRPGEFHHSVILLRAATFNPRDQIDCAGPPTGNFRKCRRPCAPWPNSRCPASWRRRPADTDNASACSAPPGLRRTDRGK</sequence>
<protein>
    <submittedName>
        <fullName evidence="2">Uncharacterized protein</fullName>
    </submittedName>
</protein>
<feature type="region of interest" description="Disordered" evidence="1">
    <location>
        <begin position="1"/>
        <end position="122"/>
    </location>
</feature>
<gene>
    <name evidence="2" type="ORF">SDC9_117152</name>
</gene>
<name>A0A645BXU8_9ZZZZ</name>
<evidence type="ECO:0000256" key="1">
    <source>
        <dbReference type="SAM" id="MobiDB-lite"/>
    </source>
</evidence>
<feature type="compositionally biased region" description="Basic residues" evidence="1">
    <location>
        <begin position="104"/>
        <end position="122"/>
    </location>
</feature>
<dbReference type="AlphaFoldDB" id="A0A645BXU8"/>
<organism evidence="2">
    <name type="scientific">bioreactor metagenome</name>
    <dbReference type="NCBI Taxonomy" id="1076179"/>
    <lineage>
        <taxon>unclassified sequences</taxon>
        <taxon>metagenomes</taxon>
        <taxon>ecological metagenomes</taxon>
    </lineage>
</organism>
<evidence type="ECO:0000313" key="2">
    <source>
        <dbReference type="EMBL" id="MPM70199.1"/>
    </source>
</evidence>
<feature type="region of interest" description="Disordered" evidence="1">
    <location>
        <begin position="178"/>
        <end position="211"/>
    </location>
</feature>
<feature type="compositionally biased region" description="Basic and acidic residues" evidence="1">
    <location>
        <begin position="1"/>
        <end position="11"/>
    </location>
</feature>
<dbReference type="EMBL" id="VSSQ01023337">
    <property type="protein sequence ID" value="MPM70199.1"/>
    <property type="molecule type" value="Genomic_DNA"/>
</dbReference>
<proteinExistence type="predicted"/>